<dbReference type="EMBL" id="RDQH01000336">
    <property type="protein sequence ID" value="RXH86481.1"/>
    <property type="molecule type" value="Genomic_DNA"/>
</dbReference>
<evidence type="ECO:0000313" key="3">
    <source>
        <dbReference type="Proteomes" id="UP000290289"/>
    </source>
</evidence>
<keyword evidence="1" id="KW-0732">Signal</keyword>
<keyword evidence="3" id="KW-1185">Reference proteome</keyword>
<dbReference type="PROSITE" id="PS51257">
    <property type="entry name" value="PROKAR_LIPOPROTEIN"/>
    <property type="match status" value="1"/>
</dbReference>
<accession>A0A498IYW1</accession>
<protein>
    <submittedName>
        <fullName evidence="2">Uncharacterized protein</fullName>
    </submittedName>
</protein>
<dbReference type="Proteomes" id="UP000290289">
    <property type="component" value="Chromosome 10"/>
</dbReference>
<comment type="caution">
    <text evidence="2">The sequence shown here is derived from an EMBL/GenBank/DDBJ whole genome shotgun (WGS) entry which is preliminary data.</text>
</comment>
<feature type="chain" id="PRO_5019754103" evidence="1">
    <location>
        <begin position="29"/>
        <end position="69"/>
    </location>
</feature>
<evidence type="ECO:0000256" key="1">
    <source>
        <dbReference type="SAM" id="SignalP"/>
    </source>
</evidence>
<sequence>MRFCYRRTLFSTLCVVLVLFSCLQLGEMRQLKAEQWAKNHGGVLGSTSPPLALIPAPTSPGGARVFAPE</sequence>
<organism evidence="2 3">
    <name type="scientific">Malus domestica</name>
    <name type="common">Apple</name>
    <name type="synonym">Pyrus malus</name>
    <dbReference type="NCBI Taxonomy" id="3750"/>
    <lineage>
        <taxon>Eukaryota</taxon>
        <taxon>Viridiplantae</taxon>
        <taxon>Streptophyta</taxon>
        <taxon>Embryophyta</taxon>
        <taxon>Tracheophyta</taxon>
        <taxon>Spermatophyta</taxon>
        <taxon>Magnoliopsida</taxon>
        <taxon>eudicotyledons</taxon>
        <taxon>Gunneridae</taxon>
        <taxon>Pentapetalae</taxon>
        <taxon>rosids</taxon>
        <taxon>fabids</taxon>
        <taxon>Rosales</taxon>
        <taxon>Rosaceae</taxon>
        <taxon>Amygdaloideae</taxon>
        <taxon>Maleae</taxon>
        <taxon>Malus</taxon>
    </lineage>
</organism>
<gene>
    <name evidence="2" type="ORF">DVH24_021754</name>
</gene>
<reference evidence="2 3" key="1">
    <citation type="submission" date="2018-10" db="EMBL/GenBank/DDBJ databases">
        <title>A high-quality apple genome assembly.</title>
        <authorList>
            <person name="Hu J."/>
        </authorList>
    </citation>
    <scope>NUCLEOTIDE SEQUENCE [LARGE SCALE GENOMIC DNA]</scope>
    <source>
        <strain evidence="3">cv. HFTH1</strain>
        <tissue evidence="2">Young leaf</tissue>
    </source>
</reference>
<dbReference type="AlphaFoldDB" id="A0A498IYW1"/>
<proteinExistence type="predicted"/>
<name>A0A498IYW1_MALDO</name>
<evidence type="ECO:0000313" key="2">
    <source>
        <dbReference type="EMBL" id="RXH86481.1"/>
    </source>
</evidence>
<feature type="signal peptide" evidence="1">
    <location>
        <begin position="1"/>
        <end position="28"/>
    </location>
</feature>